<gene>
    <name evidence="2" type="ORF">FBZ90_104279</name>
</gene>
<keyword evidence="3" id="KW-1185">Reference proteome</keyword>
<accession>A0A560HCQ8</accession>
<dbReference type="PANTHER" id="PTHR15629:SF2">
    <property type="entry name" value="SH3 DOMAIN-CONTAINING YSC84-LIKE PROTEIN 1"/>
    <property type="match status" value="1"/>
</dbReference>
<organism evidence="2 3">
    <name type="scientific">Nitrospirillum amazonense</name>
    <dbReference type="NCBI Taxonomy" id="28077"/>
    <lineage>
        <taxon>Bacteria</taxon>
        <taxon>Pseudomonadati</taxon>
        <taxon>Pseudomonadota</taxon>
        <taxon>Alphaproteobacteria</taxon>
        <taxon>Rhodospirillales</taxon>
        <taxon>Azospirillaceae</taxon>
        <taxon>Nitrospirillum</taxon>
    </lineage>
</organism>
<evidence type="ECO:0000259" key="1">
    <source>
        <dbReference type="Pfam" id="PF04366"/>
    </source>
</evidence>
<dbReference type="AlphaFoldDB" id="A0A560HCQ8"/>
<dbReference type="PANTHER" id="PTHR15629">
    <property type="entry name" value="SH3YL1 PROTEIN"/>
    <property type="match status" value="1"/>
</dbReference>
<proteinExistence type="predicted"/>
<reference evidence="2 3" key="1">
    <citation type="submission" date="2019-06" db="EMBL/GenBank/DDBJ databases">
        <title>Genomic Encyclopedia of Type Strains, Phase IV (KMG-V): Genome sequencing to study the core and pangenomes of soil and plant-associated prokaryotes.</title>
        <authorList>
            <person name="Whitman W."/>
        </authorList>
    </citation>
    <scope>NUCLEOTIDE SEQUENCE [LARGE SCALE GENOMIC DNA]</scope>
    <source>
        <strain evidence="2 3">BR 11622</strain>
    </source>
</reference>
<name>A0A560HCQ8_9PROT</name>
<dbReference type="Proteomes" id="UP000315751">
    <property type="component" value="Unassembled WGS sequence"/>
</dbReference>
<protein>
    <submittedName>
        <fullName evidence="2">Lipid-binding SYLF domain-containing protein</fullName>
    </submittedName>
</protein>
<dbReference type="EMBL" id="VITR01000004">
    <property type="protein sequence ID" value="TWB43891.1"/>
    <property type="molecule type" value="Genomic_DNA"/>
</dbReference>
<dbReference type="Pfam" id="PF04366">
    <property type="entry name" value="Ysc84"/>
    <property type="match status" value="1"/>
</dbReference>
<dbReference type="InterPro" id="IPR007461">
    <property type="entry name" value="Ysc84_actin-binding"/>
</dbReference>
<dbReference type="InterPro" id="IPR051702">
    <property type="entry name" value="SH3_domain_YSC84-like"/>
</dbReference>
<dbReference type="CDD" id="cd11524">
    <property type="entry name" value="SYLF"/>
    <property type="match status" value="1"/>
</dbReference>
<evidence type="ECO:0000313" key="2">
    <source>
        <dbReference type="EMBL" id="TWB43891.1"/>
    </source>
</evidence>
<comment type="caution">
    <text evidence="2">The sequence shown here is derived from an EMBL/GenBank/DDBJ whole genome shotgun (WGS) entry which is preliminary data.</text>
</comment>
<feature type="domain" description="Ysc84 actin-binding" evidence="1">
    <location>
        <begin position="200"/>
        <end position="321"/>
    </location>
</feature>
<sequence>MVCRCARRRTGDGVRAVTASPQEDSFLGDSAVGAAGAPGYRKGRPNAPFPSTPSAVGVPDGDGLAGLDGRPNNGATIMPVSYTSTAAKPSLHSRIIPAALSALMVFGAMTVSAPHALAAATHGTDQSNLVERARVTVDDLRKDKEFGNARDLMRRAKGVLIVPQLIKGGFFVGGEGGDAVLLTRGPNGDFSYPAFYTLGSASFGLQIGVEQAELVMFIMSDKALTSVLQDEFKIGAQAGLAVVTLGSTAEAATPTSLNGDIIVWASASGAYAGLTLNGSILKPRDSWNEAYYGKPETVSAIVTARSAKNADADGLRKNLASIR</sequence>
<evidence type="ECO:0000313" key="3">
    <source>
        <dbReference type="Proteomes" id="UP000315751"/>
    </source>
</evidence>
<dbReference type="GO" id="GO:0035091">
    <property type="term" value="F:phosphatidylinositol binding"/>
    <property type="evidence" value="ECO:0007669"/>
    <property type="project" value="TreeGrafter"/>
</dbReference>